<evidence type="ECO:0000259" key="3">
    <source>
        <dbReference type="PROSITE" id="PS50977"/>
    </source>
</evidence>
<gene>
    <name evidence="4" type="ORF">HDA44_002886</name>
</gene>
<dbReference type="Gene3D" id="1.10.357.10">
    <property type="entry name" value="Tetracycline Repressor, domain 2"/>
    <property type="match status" value="1"/>
</dbReference>
<dbReference type="EMBL" id="JACHNF010000001">
    <property type="protein sequence ID" value="MBB5979545.1"/>
    <property type="molecule type" value="Genomic_DNA"/>
</dbReference>
<evidence type="ECO:0000313" key="5">
    <source>
        <dbReference type="Proteomes" id="UP000558997"/>
    </source>
</evidence>
<dbReference type="PROSITE" id="PS50977">
    <property type="entry name" value="HTH_TETR_2"/>
    <property type="match status" value="1"/>
</dbReference>
<evidence type="ECO:0000256" key="1">
    <source>
        <dbReference type="ARBA" id="ARBA00023125"/>
    </source>
</evidence>
<dbReference type="InterPro" id="IPR001647">
    <property type="entry name" value="HTH_TetR"/>
</dbReference>
<dbReference type="SUPFAM" id="SSF46689">
    <property type="entry name" value="Homeodomain-like"/>
    <property type="match status" value="1"/>
</dbReference>
<dbReference type="Proteomes" id="UP000558997">
    <property type="component" value="Unassembled WGS sequence"/>
</dbReference>
<protein>
    <submittedName>
        <fullName evidence="4">AcrR family transcriptional regulator</fullName>
    </submittedName>
</protein>
<dbReference type="Pfam" id="PF00440">
    <property type="entry name" value="TetR_N"/>
    <property type="match status" value="1"/>
</dbReference>
<proteinExistence type="predicted"/>
<dbReference type="GO" id="GO:0000976">
    <property type="term" value="F:transcription cis-regulatory region binding"/>
    <property type="evidence" value="ECO:0007669"/>
    <property type="project" value="TreeGrafter"/>
</dbReference>
<organism evidence="4 5">
    <name type="scientific">Kribbella solani</name>
    <dbReference type="NCBI Taxonomy" id="236067"/>
    <lineage>
        <taxon>Bacteria</taxon>
        <taxon>Bacillati</taxon>
        <taxon>Actinomycetota</taxon>
        <taxon>Actinomycetes</taxon>
        <taxon>Propionibacteriales</taxon>
        <taxon>Kribbellaceae</taxon>
        <taxon>Kribbella</taxon>
    </lineage>
</organism>
<evidence type="ECO:0000313" key="4">
    <source>
        <dbReference type="EMBL" id="MBB5979545.1"/>
    </source>
</evidence>
<reference evidence="4 5" key="1">
    <citation type="submission" date="2020-08" db="EMBL/GenBank/DDBJ databases">
        <title>Sequencing the genomes of 1000 actinobacteria strains.</title>
        <authorList>
            <person name="Klenk H.-P."/>
        </authorList>
    </citation>
    <scope>NUCLEOTIDE SEQUENCE [LARGE SCALE GENOMIC DNA]</scope>
    <source>
        <strain evidence="4 5">DSM 17294</strain>
    </source>
</reference>
<accession>A0A841DRK1</accession>
<name>A0A841DRK1_9ACTN</name>
<keyword evidence="1 2" id="KW-0238">DNA-binding</keyword>
<comment type="caution">
    <text evidence="4">The sequence shown here is derived from an EMBL/GenBank/DDBJ whole genome shotgun (WGS) entry which is preliminary data.</text>
</comment>
<dbReference type="RefSeq" id="WP_202887360.1">
    <property type="nucleotide sequence ID" value="NZ_BAAAVN010000001.1"/>
</dbReference>
<feature type="domain" description="HTH tetR-type" evidence="3">
    <location>
        <begin position="9"/>
        <end position="69"/>
    </location>
</feature>
<dbReference type="AlphaFoldDB" id="A0A841DRK1"/>
<dbReference type="InterPro" id="IPR009057">
    <property type="entry name" value="Homeodomain-like_sf"/>
</dbReference>
<evidence type="ECO:0000256" key="2">
    <source>
        <dbReference type="PROSITE-ProRule" id="PRU00335"/>
    </source>
</evidence>
<dbReference type="PANTHER" id="PTHR30055">
    <property type="entry name" value="HTH-TYPE TRANSCRIPTIONAL REGULATOR RUTR"/>
    <property type="match status" value="1"/>
</dbReference>
<dbReference type="PANTHER" id="PTHR30055:SF146">
    <property type="entry name" value="HTH-TYPE TRANSCRIPTIONAL DUAL REGULATOR CECR"/>
    <property type="match status" value="1"/>
</dbReference>
<sequence length="193" mass="20823">MASVRMTRQERRAQVLGIAEEEFAIAGLYGASTETIARRAGITQAYVFRLFGTKKQLFLACVDAAFGRMATALLRSAGGVRGIEALAAMGQEYYDMLSDRTTLLLQLQGTAAAAAGDGEVRDAVRASFARLWQTVAHTAGLDPVTIKAFLAFGMLLNTNAALDLAQVDEPWSHQARTLINPGLFTHITTKTNQ</sequence>
<keyword evidence="5" id="KW-1185">Reference proteome</keyword>
<dbReference type="GO" id="GO:0003700">
    <property type="term" value="F:DNA-binding transcription factor activity"/>
    <property type="evidence" value="ECO:0007669"/>
    <property type="project" value="TreeGrafter"/>
</dbReference>
<feature type="DNA-binding region" description="H-T-H motif" evidence="2">
    <location>
        <begin position="32"/>
        <end position="51"/>
    </location>
</feature>
<dbReference type="InterPro" id="IPR050109">
    <property type="entry name" value="HTH-type_TetR-like_transc_reg"/>
</dbReference>